<protein>
    <submittedName>
        <fullName evidence="1">Uncharacterized protein</fullName>
    </submittedName>
</protein>
<reference evidence="1 2" key="1">
    <citation type="submission" date="2018-08" db="EMBL/GenBank/DDBJ databases">
        <title>Meiothermus roseus NBRC 110900 genome sequencing project.</title>
        <authorList>
            <person name="Da Costa M.S."/>
            <person name="Albuquerque L."/>
            <person name="Raposo P."/>
            <person name="Froufe H.J.C."/>
            <person name="Barroso C.S."/>
            <person name="Egas C."/>
        </authorList>
    </citation>
    <scope>NUCLEOTIDE SEQUENCE [LARGE SCALE GENOMIC DNA]</scope>
    <source>
        <strain evidence="1 2">NBRC 110900</strain>
    </source>
</reference>
<name>A0A399EI28_9DEIN</name>
<dbReference type="AlphaFoldDB" id="A0A399EI28"/>
<sequence length="182" mass="19553">MGGVAVSVVGLDPDPLGATLVVLESEGESFRLRSWGLVRPPGAPRQHAYQIGLEELPRLVAGGVVGVEVIEELVRASPAERGRLRATRAQGEALLELALRHARAAFAFPGVRTCARERLFSEGPWPVRLTGLCYATRRDVRREVGQWVRGSRRWLDNPHVLDALGVALLAGRLAARGAGAAA</sequence>
<gene>
    <name evidence="1" type="ORF">Mrose_02676</name>
</gene>
<dbReference type="EMBL" id="QWLA01000059">
    <property type="protein sequence ID" value="RIH84327.1"/>
    <property type="molecule type" value="Genomic_DNA"/>
</dbReference>
<dbReference type="Proteomes" id="UP000265341">
    <property type="component" value="Unassembled WGS sequence"/>
</dbReference>
<evidence type="ECO:0000313" key="2">
    <source>
        <dbReference type="Proteomes" id="UP000265341"/>
    </source>
</evidence>
<accession>A0A399EI28</accession>
<keyword evidence="2" id="KW-1185">Reference proteome</keyword>
<evidence type="ECO:0000313" key="1">
    <source>
        <dbReference type="EMBL" id="RIH84327.1"/>
    </source>
</evidence>
<comment type="caution">
    <text evidence="1">The sequence shown here is derived from an EMBL/GenBank/DDBJ whole genome shotgun (WGS) entry which is preliminary data.</text>
</comment>
<proteinExistence type="predicted"/>
<organism evidence="1 2">
    <name type="scientific">Calidithermus roseus</name>
    <dbReference type="NCBI Taxonomy" id="1644118"/>
    <lineage>
        <taxon>Bacteria</taxon>
        <taxon>Thermotogati</taxon>
        <taxon>Deinococcota</taxon>
        <taxon>Deinococci</taxon>
        <taxon>Thermales</taxon>
        <taxon>Thermaceae</taxon>
        <taxon>Calidithermus</taxon>
    </lineage>
</organism>